<feature type="transmembrane region" description="Helical" evidence="8">
    <location>
        <begin position="145"/>
        <end position="163"/>
    </location>
</feature>
<protein>
    <recommendedName>
        <fullName evidence="9">Major facilitator superfamily (MFS) profile domain-containing protein</fullName>
    </recommendedName>
</protein>
<evidence type="ECO:0000256" key="8">
    <source>
        <dbReference type="SAM" id="Phobius"/>
    </source>
</evidence>
<evidence type="ECO:0000313" key="11">
    <source>
        <dbReference type="Proteomes" id="UP000050424"/>
    </source>
</evidence>
<evidence type="ECO:0000256" key="1">
    <source>
        <dbReference type="ARBA" id="ARBA00004141"/>
    </source>
</evidence>
<feature type="transmembrane region" description="Helical" evidence="8">
    <location>
        <begin position="409"/>
        <end position="429"/>
    </location>
</feature>
<keyword evidence="11" id="KW-1185">Reference proteome</keyword>
<dbReference type="SUPFAM" id="SSF103473">
    <property type="entry name" value="MFS general substrate transporter"/>
    <property type="match status" value="2"/>
</dbReference>
<feature type="transmembrane region" description="Helical" evidence="8">
    <location>
        <begin position="376"/>
        <end position="397"/>
    </location>
</feature>
<dbReference type="PANTHER" id="PTHR23501:SF201">
    <property type="entry name" value="MFS AFLATOXIN EFFLUX PUMP"/>
    <property type="match status" value="1"/>
</dbReference>
<evidence type="ECO:0000259" key="9">
    <source>
        <dbReference type="PROSITE" id="PS50850"/>
    </source>
</evidence>
<feature type="transmembrane region" description="Helical" evidence="8">
    <location>
        <begin position="441"/>
        <end position="461"/>
    </location>
</feature>
<evidence type="ECO:0000256" key="6">
    <source>
        <dbReference type="ARBA" id="ARBA00023180"/>
    </source>
</evidence>
<feature type="transmembrane region" description="Helical" evidence="8">
    <location>
        <begin position="237"/>
        <end position="257"/>
    </location>
</feature>
<sequence>MSSPEDSNAPRQHAHPLTSNKSVTSLSSAETQTPPESNKRWSGGTKETEKAALHQNHAPIPIPDSTAPAASQQLTIPTEPDVESPEPQRPAFDAEAEENYKPKTLKFWLIIVSAITSMFLVALDRTILSTAIPAITDEFNSLGDIGWYGSAYMLTTAAFQLIFGRIYRFYDLRTVFLVCIVLFELGSTVCGAAPNSTAFIIGRAIAGVGSAGIMTGSMMSLIPLVPLHKRPMFQSMFGMVFGIASISGPLIGGAFTGRATWRWCFYMNLPIGAVAFVFLYFFLNVPRKPQESVPITKHIMRLDPLGTFFFVPSMICLILALQWGGSTYAWSSWRIVLLFVLFGLTAIAFCTVQVMMPETATVPLRIIKQRTMLAGAWVMFFLAGAMMLTVYYVPLWFQATKGVGPVKSGIYTIPLVASMVVSAIISAAFTQRIGYYVPSMLICPCIMATGEGLLSTFTPTIGSSHWIAYQFLVGFGLGLGMQTVNLAIQTVLPKPDVPTGISITFFAQQLGGAVFVSAGQTILNSLLVKRLSGVPGLDPEVIVNTGVTDLHKVVPEKYIDSVSEAYNYATTRIFLAAVALSCAQLVCALFVEWRSIKKGKQGPPAGEHRAEQQIQPEAKSEK</sequence>
<comment type="subcellular location">
    <subcellularLocation>
        <location evidence="1">Membrane</location>
        <topology evidence="1">Multi-pass membrane protein</topology>
    </subcellularLocation>
</comment>
<feature type="transmembrane region" description="Helical" evidence="8">
    <location>
        <begin position="175"/>
        <end position="194"/>
    </location>
</feature>
<feature type="region of interest" description="Disordered" evidence="7">
    <location>
        <begin position="599"/>
        <end position="622"/>
    </location>
</feature>
<dbReference type="PROSITE" id="PS50850">
    <property type="entry name" value="MFS"/>
    <property type="match status" value="1"/>
</dbReference>
<evidence type="ECO:0000256" key="7">
    <source>
        <dbReference type="SAM" id="MobiDB-lite"/>
    </source>
</evidence>
<feature type="transmembrane region" description="Helical" evidence="8">
    <location>
        <begin position="200"/>
        <end position="225"/>
    </location>
</feature>
<reference evidence="10 11" key="1">
    <citation type="submission" date="2015-09" db="EMBL/GenBank/DDBJ databases">
        <title>Draft genome of a European isolate of the apple canker pathogen Neonectria ditissima.</title>
        <authorList>
            <person name="Gomez-Cortecero A."/>
            <person name="Harrison R.J."/>
            <person name="Armitage A.D."/>
        </authorList>
    </citation>
    <scope>NUCLEOTIDE SEQUENCE [LARGE SCALE GENOMIC DNA]</scope>
    <source>
        <strain evidence="10 11">R09/05</strain>
    </source>
</reference>
<dbReference type="InterPro" id="IPR036259">
    <property type="entry name" value="MFS_trans_sf"/>
</dbReference>
<dbReference type="CDD" id="cd17502">
    <property type="entry name" value="MFS_Azr1_MDR_like"/>
    <property type="match status" value="1"/>
</dbReference>
<evidence type="ECO:0000256" key="2">
    <source>
        <dbReference type="ARBA" id="ARBA00022448"/>
    </source>
</evidence>
<feature type="region of interest" description="Disordered" evidence="7">
    <location>
        <begin position="77"/>
        <end position="96"/>
    </location>
</feature>
<keyword evidence="5 8" id="KW-0472">Membrane</keyword>
<keyword evidence="3 8" id="KW-0812">Transmembrane</keyword>
<evidence type="ECO:0000256" key="4">
    <source>
        <dbReference type="ARBA" id="ARBA00022989"/>
    </source>
</evidence>
<dbReference type="InterPro" id="IPR011701">
    <property type="entry name" value="MFS"/>
</dbReference>
<keyword evidence="6" id="KW-0325">Glycoprotein</keyword>
<dbReference type="FunFam" id="1.20.1720.10:FF:000012">
    <property type="entry name" value="MFS toxin efflux pump (AflT)"/>
    <property type="match status" value="1"/>
</dbReference>
<feature type="transmembrane region" description="Helical" evidence="8">
    <location>
        <begin position="304"/>
        <end position="323"/>
    </location>
</feature>
<feature type="transmembrane region" description="Helical" evidence="8">
    <location>
        <begin position="573"/>
        <end position="591"/>
    </location>
</feature>
<dbReference type="OrthoDB" id="10021397at2759"/>
<dbReference type="PANTHER" id="PTHR23501">
    <property type="entry name" value="MAJOR FACILITATOR SUPERFAMILY"/>
    <property type="match status" value="1"/>
</dbReference>
<gene>
    <name evidence="10" type="ORF">AK830_g10331</name>
</gene>
<dbReference type="Pfam" id="PF07690">
    <property type="entry name" value="MFS_1"/>
    <property type="match status" value="1"/>
</dbReference>
<proteinExistence type="predicted"/>
<evidence type="ECO:0000256" key="5">
    <source>
        <dbReference type="ARBA" id="ARBA00023136"/>
    </source>
</evidence>
<feature type="domain" description="Major facilitator superfamily (MFS) profile" evidence="9">
    <location>
        <begin position="110"/>
        <end position="596"/>
    </location>
</feature>
<keyword evidence="4 8" id="KW-1133">Transmembrane helix</keyword>
<accession>A0A0P7AG03</accession>
<feature type="transmembrane region" description="Helical" evidence="8">
    <location>
        <begin position="263"/>
        <end position="283"/>
    </location>
</feature>
<evidence type="ECO:0000256" key="3">
    <source>
        <dbReference type="ARBA" id="ARBA00022692"/>
    </source>
</evidence>
<feature type="transmembrane region" description="Helical" evidence="8">
    <location>
        <begin position="107"/>
        <end position="125"/>
    </location>
</feature>
<feature type="compositionally biased region" description="Polar residues" evidence="7">
    <location>
        <begin position="1"/>
        <end position="10"/>
    </location>
</feature>
<organism evidence="10 11">
    <name type="scientific">Neonectria ditissima</name>
    <dbReference type="NCBI Taxonomy" id="78410"/>
    <lineage>
        <taxon>Eukaryota</taxon>
        <taxon>Fungi</taxon>
        <taxon>Dikarya</taxon>
        <taxon>Ascomycota</taxon>
        <taxon>Pezizomycotina</taxon>
        <taxon>Sordariomycetes</taxon>
        <taxon>Hypocreomycetidae</taxon>
        <taxon>Hypocreales</taxon>
        <taxon>Nectriaceae</taxon>
        <taxon>Neonectria</taxon>
    </lineage>
</organism>
<feature type="transmembrane region" description="Helical" evidence="8">
    <location>
        <begin position="335"/>
        <end position="355"/>
    </location>
</feature>
<feature type="region of interest" description="Disordered" evidence="7">
    <location>
        <begin position="1"/>
        <end position="72"/>
    </location>
</feature>
<comment type="caution">
    <text evidence="10">The sequence shown here is derived from an EMBL/GenBank/DDBJ whole genome shotgun (WGS) entry which is preliminary data.</text>
</comment>
<dbReference type="GO" id="GO:0005886">
    <property type="term" value="C:plasma membrane"/>
    <property type="evidence" value="ECO:0007669"/>
    <property type="project" value="TreeGrafter"/>
</dbReference>
<dbReference type="GO" id="GO:0022857">
    <property type="term" value="F:transmembrane transporter activity"/>
    <property type="evidence" value="ECO:0007669"/>
    <property type="project" value="InterPro"/>
</dbReference>
<feature type="transmembrane region" description="Helical" evidence="8">
    <location>
        <begin position="500"/>
        <end position="523"/>
    </location>
</feature>
<dbReference type="Proteomes" id="UP000050424">
    <property type="component" value="Unassembled WGS sequence"/>
</dbReference>
<dbReference type="InterPro" id="IPR020846">
    <property type="entry name" value="MFS_dom"/>
</dbReference>
<feature type="transmembrane region" description="Helical" evidence="8">
    <location>
        <begin position="467"/>
        <end position="488"/>
    </location>
</feature>
<evidence type="ECO:0000313" key="10">
    <source>
        <dbReference type="EMBL" id="KPM36233.1"/>
    </source>
</evidence>
<name>A0A0P7AG03_9HYPO</name>
<feature type="compositionally biased region" description="Polar residues" evidence="7">
    <location>
        <begin position="17"/>
        <end position="36"/>
    </location>
</feature>
<dbReference type="EMBL" id="LKCW01000212">
    <property type="protein sequence ID" value="KPM36233.1"/>
    <property type="molecule type" value="Genomic_DNA"/>
</dbReference>
<dbReference type="Gene3D" id="1.20.1250.20">
    <property type="entry name" value="MFS general substrate transporter like domains"/>
    <property type="match status" value="2"/>
</dbReference>
<keyword evidence="2" id="KW-0813">Transport</keyword>
<dbReference type="AlphaFoldDB" id="A0A0P7AG03"/>
<dbReference type="FunFam" id="1.20.1250.20:FF:000196">
    <property type="entry name" value="MFS toxin efflux pump (AflT)"/>
    <property type="match status" value="1"/>
</dbReference>